<reference evidence="1" key="1">
    <citation type="journal article" date="2012" name="PLoS ONE">
        <title>Gene sets for utilization of primary and secondary nutrition supplies in the distal gut of endangered iberian lynx.</title>
        <authorList>
            <person name="Alcaide M."/>
            <person name="Messina E."/>
            <person name="Richter M."/>
            <person name="Bargiela R."/>
            <person name="Peplies J."/>
            <person name="Huws S.A."/>
            <person name="Newbold C.J."/>
            <person name="Golyshin P.N."/>
            <person name="Simon M.A."/>
            <person name="Lopez G."/>
            <person name="Yakimov M.M."/>
            <person name="Ferrer M."/>
        </authorList>
    </citation>
    <scope>NUCLEOTIDE SEQUENCE</scope>
</reference>
<accession>J9GDK9</accession>
<evidence type="ECO:0000313" key="1">
    <source>
        <dbReference type="EMBL" id="EJW99862.1"/>
    </source>
</evidence>
<organism evidence="1">
    <name type="scientific">gut metagenome</name>
    <dbReference type="NCBI Taxonomy" id="749906"/>
    <lineage>
        <taxon>unclassified sequences</taxon>
        <taxon>metagenomes</taxon>
        <taxon>organismal metagenomes</taxon>
    </lineage>
</organism>
<sequence length="36" mass="4109">MQTFKCLLHKSPLRPELVDGADFICIRELTGGSVFW</sequence>
<comment type="caution">
    <text evidence="1">The sequence shown here is derived from an EMBL/GenBank/DDBJ whole genome shotgun (WGS) entry which is preliminary data.</text>
</comment>
<dbReference type="AlphaFoldDB" id="J9GDK9"/>
<proteinExistence type="predicted"/>
<dbReference type="EMBL" id="AMCI01003626">
    <property type="protein sequence ID" value="EJW99862.1"/>
    <property type="molecule type" value="Genomic_DNA"/>
</dbReference>
<gene>
    <name evidence="1" type="ORF">EVA_12032</name>
</gene>
<protein>
    <submittedName>
        <fullName evidence="1">Uncharacterized protein</fullName>
    </submittedName>
</protein>
<name>J9GDK9_9ZZZZ</name>